<dbReference type="EMBL" id="BT136673">
    <property type="protein sequence ID" value="AFK36468.1"/>
    <property type="molecule type" value="mRNA"/>
</dbReference>
<dbReference type="AlphaFoldDB" id="I3S876"/>
<accession>I3S876</accession>
<evidence type="ECO:0000313" key="1">
    <source>
        <dbReference type="EMBL" id="AFK36468.1"/>
    </source>
</evidence>
<reference evidence="1" key="1">
    <citation type="submission" date="2012-05" db="EMBL/GenBank/DDBJ databases">
        <authorList>
            <person name="Krishnakumar V."/>
            <person name="Cheung F."/>
            <person name="Xiao Y."/>
            <person name="Chan A."/>
            <person name="Moskal W.A."/>
            <person name="Town C.D."/>
        </authorList>
    </citation>
    <scope>NUCLEOTIDE SEQUENCE</scope>
</reference>
<organism evidence="1">
    <name type="scientific">Lotus japonicus</name>
    <name type="common">Lotus corniculatus var. japonicus</name>
    <dbReference type="NCBI Taxonomy" id="34305"/>
    <lineage>
        <taxon>Eukaryota</taxon>
        <taxon>Viridiplantae</taxon>
        <taxon>Streptophyta</taxon>
        <taxon>Embryophyta</taxon>
        <taxon>Tracheophyta</taxon>
        <taxon>Spermatophyta</taxon>
        <taxon>Magnoliopsida</taxon>
        <taxon>eudicotyledons</taxon>
        <taxon>Gunneridae</taxon>
        <taxon>Pentapetalae</taxon>
        <taxon>rosids</taxon>
        <taxon>fabids</taxon>
        <taxon>Fabales</taxon>
        <taxon>Fabaceae</taxon>
        <taxon>Papilionoideae</taxon>
        <taxon>50 kb inversion clade</taxon>
        <taxon>NPAAA clade</taxon>
        <taxon>Hologalegina</taxon>
        <taxon>robinioid clade</taxon>
        <taxon>Loteae</taxon>
        <taxon>Lotus</taxon>
    </lineage>
</organism>
<protein>
    <submittedName>
        <fullName evidence="1">Uncharacterized protein</fullName>
    </submittedName>
</protein>
<name>I3S876_LOTJA</name>
<proteinExistence type="evidence at transcript level"/>
<sequence length="37" mass="4043">MVGLVTNKCSFLLLGLCLGKEVLILSCVKKKLQFCIS</sequence>